<sequence>MSDKPAIQEGRCHVRSISLPSRSHPNTIRIEEELSRIRAWEQSTLKSDLAHPKAESICAAFLGLADLYKCIDELLQMPQTQQGLIQDQYQTWVDEVLDRSVTLLDIGSTSRDILLQMKENVKDLQSALRRRKSEERVLGEKVASYTSFKKNMKKKDVNQCLKMLKRLDEKCVASPLLDHDHHSAKVVRLIREVSTVSISIFQALLSFMSTPMSKPKVSRWQLVSKLMQRRVVTCDNQEEKMNEVTSVDDALFALCRNTSSKDVEVELLEMTQKRLNHLEVGLERLEEGLDCLFRCLIQSRVSLLNALTR</sequence>
<dbReference type="PANTHER" id="PTHR33070">
    <property type="entry name" value="OS06G0725500 PROTEIN"/>
    <property type="match status" value="1"/>
</dbReference>
<keyword evidence="1" id="KW-1185">Reference proteome</keyword>
<dbReference type="Proteomes" id="UP000189703">
    <property type="component" value="Unplaced"/>
</dbReference>
<name>A0A1U8BK86_NELNU</name>
<accession>A0A1U8BK86</accession>
<dbReference type="InterPro" id="IPR004320">
    <property type="entry name" value="BPS1_pln"/>
</dbReference>
<dbReference type="GO" id="GO:0048367">
    <property type="term" value="P:shoot system development"/>
    <property type="evidence" value="ECO:0007669"/>
    <property type="project" value="InterPro"/>
</dbReference>
<dbReference type="KEGG" id="nnu:104611751"/>
<dbReference type="GO" id="GO:0048364">
    <property type="term" value="P:root development"/>
    <property type="evidence" value="ECO:0007669"/>
    <property type="project" value="InterPro"/>
</dbReference>
<dbReference type="GeneID" id="104611751"/>
<dbReference type="eggNOG" id="ENOG502QUY1">
    <property type="taxonomic scope" value="Eukaryota"/>
</dbReference>
<gene>
    <name evidence="2" type="primary">LOC104611751</name>
</gene>
<proteinExistence type="predicted"/>
<dbReference type="OMA" id="NDCRVAM"/>
<dbReference type="Pfam" id="PF03087">
    <property type="entry name" value="BPS1"/>
    <property type="match status" value="1"/>
</dbReference>
<organism evidence="1 2">
    <name type="scientific">Nelumbo nucifera</name>
    <name type="common">Sacred lotus</name>
    <dbReference type="NCBI Taxonomy" id="4432"/>
    <lineage>
        <taxon>Eukaryota</taxon>
        <taxon>Viridiplantae</taxon>
        <taxon>Streptophyta</taxon>
        <taxon>Embryophyta</taxon>
        <taxon>Tracheophyta</taxon>
        <taxon>Spermatophyta</taxon>
        <taxon>Magnoliopsida</taxon>
        <taxon>Proteales</taxon>
        <taxon>Nelumbonaceae</taxon>
        <taxon>Nelumbo</taxon>
    </lineage>
</organism>
<dbReference type="OrthoDB" id="1701699at2759"/>
<dbReference type="AlphaFoldDB" id="A0A1U8BK86"/>
<evidence type="ECO:0000313" key="2">
    <source>
        <dbReference type="RefSeq" id="XP_010277252.1"/>
    </source>
</evidence>
<evidence type="ECO:0000313" key="1">
    <source>
        <dbReference type="Proteomes" id="UP000189703"/>
    </source>
</evidence>
<dbReference type="RefSeq" id="XP_010277252.1">
    <property type="nucleotide sequence ID" value="XM_010278950.1"/>
</dbReference>
<dbReference type="PANTHER" id="PTHR33070:SF120">
    <property type="entry name" value="EXPRESSED PROTEIN"/>
    <property type="match status" value="1"/>
</dbReference>
<protein>
    <submittedName>
        <fullName evidence="2">Uncharacterized protein LOC104611751</fullName>
    </submittedName>
</protein>
<reference evidence="2" key="1">
    <citation type="submission" date="2025-08" db="UniProtKB">
        <authorList>
            <consortium name="RefSeq"/>
        </authorList>
    </citation>
    <scope>IDENTIFICATION</scope>
</reference>